<sequence length="557" mass="59506">MVSAQVATEKAKDEKLDNPSQASPHSADGIADEGQLAPPIPNPENSDDLAGIPLILLVFGLCLATFFIALDNTILATATPVITRALHSLDDAGWYGSAYQLTTTVLQPTFGKIFTLFNVKWTYVIAVVIFQVGSIICALAPSSKVLIVGRAISGVGGAALYTGGMNILALVTPMEKRPLYLGIIVSMFGIAQVVGPVLGGALTDRLSWRWCFWINLPFGGLVLCTVILFARIPRRKDSDLTFKEKLRQLDFLGATLLIGVLVCLLLALQWGGISYSWGKSTVWGCLIGFGLMVPLFVAAQLLAKDRATIPPRIIRQKVVLCNVLYTTIFNAGIFARLYYLPYYFQAVKGTSAQGSGLRTLPYVIATTISAILFGGVISHIGWYTPVMWLSSFFFMVGCGLLSTLKVDSSAGKWIGYQILAGIGSGSAYQAPFIAVQGALEMKDVPVGNAVIGTFNAMGAAVGISIGQNIFINILKQRLDQTPQVDVAAIVKAGASNLSAFVPRQYLSLVLSAYDFAVTRTFFLGIAAAGVALISVLPLGMKSVKSQRKTVIEGPDGE</sequence>
<dbReference type="CDD" id="cd17502">
    <property type="entry name" value="MFS_Azr1_MDR_like"/>
    <property type="match status" value="1"/>
</dbReference>
<dbReference type="SUPFAM" id="SSF103473">
    <property type="entry name" value="MFS general substrate transporter"/>
    <property type="match status" value="1"/>
</dbReference>
<dbReference type="AlphaFoldDB" id="A0A8H3J4U5"/>
<evidence type="ECO:0000256" key="5">
    <source>
        <dbReference type="SAM" id="MobiDB-lite"/>
    </source>
</evidence>
<dbReference type="Pfam" id="PF07690">
    <property type="entry name" value="MFS_1"/>
    <property type="match status" value="1"/>
</dbReference>
<evidence type="ECO:0000256" key="3">
    <source>
        <dbReference type="ARBA" id="ARBA00022989"/>
    </source>
</evidence>
<dbReference type="InterPro" id="IPR011701">
    <property type="entry name" value="MFS"/>
</dbReference>
<feature type="transmembrane region" description="Helical" evidence="6">
    <location>
        <begin position="281"/>
        <end position="299"/>
    </location>
</feature>
<dbReference type="EMBL" id="CAJPDS010000161">
    <property type="protein sequence ID" value="CAF9940719.1"/>
    <property type="molecule type" value="Genomic_DNA"/>
</dbReference>
<feature type="transmembrane region" description="Helical" evidence="6">
    <location>
        <begin position="121"/>
        <end position="141"/>
    </location>
</feature>
<keyword evidence="9" id="KW-1185">Reference proteome</keyword>
<dbReference type="GO" id="GO:0005886">
    <property type="term" value="C:plasma membrane"/>
    <property type="evidence" value="ECO:0007669"/>
    <property type="project" value="TreeGrafter"/>
</dbReference>
<protein>
    <recommendedName>
        <fullName evidence="7">Major facilitator superfamily (MFS) profile domain-containing protein</fullName>
    </recommendedName>
</protein>
<evidence type="ECO:0000256" key="1">
    <source>
        <dbReference type="ARBA" id="ARBA00004141"/>
    </source>
</evidence>
<feature type="transmembrane region" description="Helical" evidence="6">
    <location>
        <begin position="359"/>
        <end position="379"/>
    </location>
</feature>
<feature type="domain" description="Major facilitator superfamily (MFS) profile" evidence="7">
    <location>
        <begin position="57"/>
        <end position="543"/>
    </location>
</feature>
<dbReference type="PRINTS" id="PR01036">
    <property type="entry name" value="TCRTETB"/>
</dbReference>
<dbReference type="PANTHER" id="PTHR23501:SF198">
    <property type="entry name" value="AZOLE RESISTANCE PROTEIN 1-RELATED"/>
    <property type="match status" value="1"/>
</dbReference>
<comment type="caution">
    <text evidence="8">The sequence shown here is derived from an EMBL/GenBank/DDBJ whole genome shotgun (WGS) entry which is preliminary data.</text>
</comment>
<keyword evidence="3 6" id="KW-1133">Transmembrane helix</keyword>
<dbReference type="GO" id="GO:0022857">
    <property type="term" value="F:transmembrane transporter activity"/>
    <property type="evidence" value="ECO:0007669"/>
    <property type="project" value="InterPro"/>
</dbReference>
<feature type="transmembrane region" description="Helical" evidence="6">
    <location>
        <begin position="147"/>
        <end position="171"/>
    </location>
</feature>
<feature type="transmembrane region" description="Helical" evidence="6">
    <location>
        <begin position="386"/>
        <end position="404"/>
    </location>
</feature>
<feature type="transmembrane region" description="Helical" evidence="6">
    <location>
        <begin position="178"/>
        <end position="198"/>
    </location>
</feature>
<reference evidence="8" key="1">
    <citation type="submission" date="2021-03" db="EMBL/GenBank/DDBJ databases">
        <authorList>
            <person name="Tagirdzhanova G."/>
        </authorList>
    </citation>
    <scope>NUCLEOTIDE SEQUENCE</scope>
</reference>
<dbReference type="Gene3D" id="1.20.1250.20">
    <property type="entry name" value="MFS general substrate transporter like domains"/>
    <property type="match status" value="2"/>
</dbReference>
<evidence type="ECO:0000256" key="2">
    <source>
        <dbReference type="ARBA" id="ARBA00022692"/>
    </source>
</evidence>
<keyword evidence="2 6" id="KW-0812">Transmembrane</keyword>
<feature type="transmembrane region" description="Helical" evidence="6">
    <location>
        <begin position="49"/>
        <end position="70"/>
    </location>
</feature>
<evidence type="ECO:0000256" key="4">
    <source>
        <dbReference type="ARBA" id="ARBA00023136"/>
    </source>
</evidence>
<evidence type="ECO:0000313" key="9">
    <source>
        <dbReference type="Proteomes" id="UP000664521"/>
    </source>
</evidence>
<dbReference type="OrthoDB" id="10021397at2759"/>
<dbReference type="PANTHER" id="PTHR23501">
    <property type="entry name" value="MAJOR FACILITATOR SUPERFAMILY"/>
    <property type="match status" value="1"/>
</dbReference>
<gene>
    <name evidence="8" type="ORF">HETSPECPRED_002620</name>
</gene>
<dbReference type="FunFam" id="1.20.1250.20:FF:000196">
    <property type="entry name" value="MFS toxin efflux pump (AflT)"/>
    <property type="match status" value="1"/>
</dbReference>
<dbReference type="InterPro" id="IPR020846">
    <property type="entry name" value="MFS_dom"/>
</dbReference>
<feature type="transmembrane region" description="Helical" evidence="6">
    <location>
        <begin position="251"/>
        <end position="275"/>
    </location>
</feature>
<feature type="transmembrane region" description="Helical" evidence="6">
    <location>
        <begin position="319"/>
        <end position="339"/>
    </location>
</feature>
<proteinExistence type="predicted"/>
<feature type="transmembrane region" description="Helical" evidence="6">
    <location>
        <begin position="449"/>
        <end position="471"/>
    </location>
</feature>
<comment type="subcellular location">
    <subcellularLocation>
        <location evidence="1">Membrane</location>
        <topology evidence="1">Multi-pass membrane protein</topology>
    </subcellularLocation>
</comment>
<evidence type="ECO:0000313" key="8">
    <source>
        <dbReference type="EMBL" id="CAF9940719.1"/>
    </source>
</evidence>
<evidence type="ECO:0000256" key="6">
    <source>
        <dbReference type="SAM" id="Phobius"/>
    </source>
</evidence>
<organism evidence="8 9">
    <name type="scientific">Heterodermia speciosa</name>
    <dbReference type="NCBI Taxonomy" id="116794"/>
    <lineage>
        <taxon>Eukaryota</taxon>
        <taxon>Fungi</taxon>
        <taxon>Dikarya</taxon>
        <taxon>Ascomycota</taxon>
        <taxon>Pezizomycotina</taxon>
        <taxon>Lecanoromycetes</taxon>
        <taxon>OSLEUM clade</taxon>
        <taxon>Lecanoromycetidae</taxon>
        <taxon>Caliciales</taxon>
        <taxon>Physciaceae</taxon>
        <taxon>Heterodermia</taxon>
    </lineage>
</organism>
<feature type="region of interest" description="Disordered" evidence="5">
    <location>
        <begin position="1"/>
        <end position="42"/>
    </location>
</feature>
<dbReference type="Proteomes" id="UP000664521">
    <property type="component" value="Unassembled WGS sequence"/>
</dbReference>
<keyword evidence="4 6" id="KW-0472">Membrane</keyword>
<evidence type="ECO:0000259" key="7">
    <source>
        <dbReference type="PROSITE" id="PS50850"/>
    </source>
</evidence>
<feature type="transmembrane region" description="Helical" evidence="6">
    <location>
        <begin position="521"/>
        <end position="539"/>
    </location>
</feature>
<dbReference type="InterPro" id="IPR036259">
    <property type="entry name" value="MFS_trans_sf"/>
</dbReference>
<name>A0A8H3J4U5_9LECA</name>
<accession>A0A8H3J4U5</accession>
<dbReference type="PROSITE" id="PS50850">
    <property type="entry name" value="MFS"/>
    <property type="match status" value="1"/>
</dbReference>
<feature type="transmembrane region" description="Helical" evidence="6">
    <location>
        <begin position="210"/>
        <end position="230"/>
    </location>
</feature>